<feature type="region of interest" description="Disordered" evidence="7">
    <location>
        <begin position="276"/>
        <end position="337"/>
    </location>
</feature>
<feature type="compositionally biased region" description="Low complexity" evidence="7">
    <location>
        <begin position="294"/>
        <end position="303"/>
    </location>
</feature>
<reference evidence="10" key="1">
    <citation type="submission" date="2020-05" db="EMBL/GenBank/DDBJ databases">
        <title>Phylogenomic resolution of chytrid fungi.</title>
        <authorList>
            <person name="Stajich J.E."/>
            <person name="Amses K."/>
            <person name="Simmons R."/>
            <person name="Seto K."/>
            <person name="Myers J."/>
            <person name="Bonds A."/>
            <person name="Quandt C.A."/>
            <person name="Barry K."/>
            <person name="Liu P."/>
            <person name="Grigoriev I."/>
            <person name="Longcore J.E."/>
            <person name="James T.Y."/>
        </authorList>
    </citation>
    <scope>NUCLEOTIDE SEQUENCE</scope>
    <source>
        <strain evidence="10">JEL0513</strain>
    </source>
</reference>
<feature type="domain" description="16S/18S rRNA aminocarboxypropyltransferase Tsr3 C-terminal" evidence="8">
    <location>
        <begin position="100"/>
        <end position="213"/>
    </location>
</feature>
<feature type="compositionally biased region" description="Basic residues" evidence="7">
    <location>
        <begin position="1"/>
        <end position="11"/>
    </location>
</feature>
<feature type="binding site" evidence="6">
    <location>
        <position position="126"/>
    </location>
    <ligand>
        <name>S-adenosyl-L-methionine</name>
        <dbReference type="ChEBI" id="CHEBI:59789"/>
    </ligand>
</feature>
<sequence length="350" mass="38647">MGGKNTKKSSKRGQGVQPQRQQRQAYEMRNAETQIEHEQEQEHNEDDEQDDSASDTEVAMPPLAMWDFGHCDPKRCSGKKLVRAGVVRELRVGGGRFMGLVLTPTGTQVVAPADAALVALHGVCVVDCSWARLNEVPFARIRSPHERILPHVVAANPVNYGKVAKLNCVEALAAALAIVGMLPQAHAVLRGFKWGHAFLDLNKEVLDAYACLKAPDGTPASHEQVSAFEQEWLQTIEDEAALRKAKKSFLELETLDVDSDYDDLLLRANRNHDFGQSSAGEWKNRGKAKRLNADISSDSNSDGENNDNDGDDDNDIDNANDDPNMVEITDRLGNTTFMSRKEAEDRGFLK</sequence>
<dbReference type="InterPro" id="IPR007177">
    <property type="entry name" value="Tsr3_C"/>
</dbReference>
<proteinExistence type="inferred from homology"/>
<dbReference type="GO" id="GO:0106388">
    <property type="term" value="F:rRNA small subunit aminocarboxypropyltransferase activity"/>
    <property type="evidence" value="ECO:0007669"/>
    <property type="project" value="UniProtKB-EC"/>
</dbReference>
<dbReference type="InterPro" id="IPR007209">
    <property type="entry name" value="RNaseL-inhib-like_metal-bd_dom"/>
</dbReference>
<dbReference type="Pfam" id="PF04034">
    <property type="entry name" value="Ribo_biogen_C"/>
    <property type="match status" value="1"/>
</dbReference>
<evidence type="ECO:0000256" key="4">
    <source>
        <dbReference type="ARBA" id="ARBA00022679"/>
    </source>
</evidence>
<evidence type="ECO:0000259" key="9">
    <source>
        <dbReference type="Pfam" id="PF04068"/>
    </source>
</evidence>
<keyword evidence="3 6" id="KW-0698">rRNA processing</keyword>
<dbReference type="GO" id="GO:0000455">
    <property type="term" value="P:enzyme-directed rRNA pseudouridine synthesis"/>
    <property type="evidence" value="ECO:0007669"/>
    <property type="project" value="UniProtKB-UniRule"/>
</dbReference>
<dbReference type="GO" id="GO:1904047">
    <property type="term" value="F:S-adenosyl-L-methionine binding"/>
    <property type="evidence" value="ECO:0007669"/>
    <property type="project" value="UniProtKB-UniRule"/>
</dbReference>
<keyword evidence="1 6" id="KW-0963">Cytoplasm</keyword>
<comment type="caution">
    <text evidence="10">The sequence shown here is derived from an EMBL/GenBank/DDBJ whole genome shotgun (WGS) entry which is preliminary data.</text>
</comment>
<dbReference type="GO" id="GO:0005737">
    <property type="term" value="C:cytoplasm"/>
    <property type="evidence" value="ECO:0007669"/>
    <property type="project" value="UniProtKB-SubCell"/>
</dbReference>
<comment type="similarity">
    <text evidence="6">Belongs to the TDD superfamily. TSR3 family.</text>
</comment>
<dbReference type="HAMAP" id="MF_01116">
    <property type="entry name" value="TSR3"/>
    <property type="match status" value="1"/>
</dbReference>
<evidence type="ECO:0000313" key="10">
    <source>
        <dbReference type="EMBL" id="KAJ3124764.1"/>
    </source>
</evidence>
<feature type="binding site" evidence="6">
    <location>
        <position position="77"/>
    </location>
    <ligand>
        <name>S-adenosyl-L-methionine</name>
        <dbReference type="ChEBI" id="CHEBI:59789"/>
    </ligand>
</feature>
<keyword evidence="6" id="KW-0539">Nucleus</keyword>
<keyword evidence="2 6" id="KW-0690">Ribosome biogenesis</keyword>
<dbReference type="NCBIfam" id="NF002621">
    <property type="entry name" value="PRK02287.1"/>
    <property type="match status" value="1"/>
</dbReference>
<feature type="compositionally biased region" description="Acidic residues" evidence="7">
    <location>
        <begin position="304"/>
        <end position="320"/>
    </location>
</feature>
<comment type="subcellular location">
    <subcellularLocation>
        <location evidence="6">Cytoplasm</location>
    </subcellularLocation>
    <subcellularLocation>
        <location evidence="6">Nucleus</location>
    </subcellularLocation>
</comment>
<dbReference type="GO" id="GO:0005634">
    <property type="term" value="C:nucleus"/>
    <property type="evidence" value="ECO:0007669"/>
    <property type="project" value="UniProtKB-SubCell"/>
</dbReference>
<evidence type="ECO:0000256" key="3">
    <source>
        <dbReference type="ARBA" id="ARBA00022552"/>
    </source>
</evidence>
<dbReference type="EMBL" id="JADGJH010000651">
    <property type="protein sequence ID" value="KAJ3124764.1"/>
    <property type="molecule type" value="Genomic_DNA"/>
</dbReference>
<comment type="function">
    <text evidence="6">Aminocarboxypropyltransferase that catalyzes the aminocarboxypropyl transfer on pseudouridine at position 1191 (Psi1191) in 18S rRNA. It constitutes the last step in biosynthesis of the hypermodified N1-methyl-N3-(3-amino-3-carboxypropyl) pseudouridine (m1acp3-Psi) conserved in eukaryotic 18S rRNA.</text>
</comment>
<keyword evidence="11" id="KW-1185">Reference proteome</keyword>
<dbReference type="GO" id="GO:0030490">
    <property type="term" value="P:maturation of SSU-rRNA"/>
    <property type="evidence" value="ECO:0007669"/>
    <property type="project" value="TreeGrafter"/>
</dbReference>
<feature type="domain" description="RNase L inhibitor RLI-like possible metal-binding" evidence="9">
    <location>
        <begin position="62"/>
        <end position="93"/>
    </location>
</feature>
<evidence type="ECO:0000256" key="1">
    <source>
        <dbReference type="ARBA" id="ARBA00022490"/>
    </source>
</evidence>
<dbReference type="Proteomes" id="UP001211907">
    <property type="component" value="Unassembled WGS sequence"/>
</dbReference>
<dbReference type="InterPro" id="IPR022968">
    <property type="entry name" value="Tsr3-like"/>
</dbReference>
<evidence type="ECO:0000256" key="7">
    <source>
        <dbReference type="SAM" id="MobiDB-lite"/>
    </source>
</evidence>
<comment type="caution">
    <text evidence="6">Lacks conserved residue(s) required for the propagation of feature annotation.</text>
</comment>
<evidence type="ECO:0000313" key="11">
    <source>
        <dbReference type="Proteomes" id="UP001211907"/>
    </source>
</evidence>
<evidence type="ECO:0000259" key="8">
    <source>
        <dbReference type="Pfam" id="PF04034"/>
    </source>
</evidence>
<dbReference type="Pfam" id="PF04068">
    <property type="entry name" value="Fer4_RLI"/>
    <property type="match status" value="1"/>
</dbReference>
<dbReference type="EC" id="2.5.1.157" evidence="6"/>
<dbReference type="PANTHER" id="PTHR20426">
    <property type="entry name" value="RIBOSOME BIOGENESIS PROTEIN TSR3 HOMOLOG"/>
    <property type="match status" value="1"/>
</dbReference>
<feature type="region of interest" description="Disordered" evidence="7">
    <location>
        <begin position="1"/>
        <end position="55"/>
    </location>
</feature>
<keyword evidence="5 6" id="KW-0949">S-adenosyl-L-methionine</keyword>
<feature type="compositionally biased region" description="Low complexity" evidence="7">
    <location>
        <begin position="12"/>
        <end position="24"/>
    </location>
</feature>
<feature type="compositionally biased region" description="Acidic residues" evidence="7">
    <location>
        <begin position="43"/>
        <end position="54"/>
    </location>
</feature>
<evidence type="ECO:0000256" key="6">
    <source>
        <dbReference type="HAMAP-Rule" id="MF_03146"/>
    </source>
</evidence>
<accession>A0AAD5T4L5</accession>
<feature type="binding site" evidence="6">
    <location>
        <position position="149"/>
    </location>
    <ligand>
        <name>S-adenosyl-L-methionine</name>
        <dbReference type="ChEBI" id="CHEBI:59789"/>
    </ligand>
</feature>
<organism evidence="10 11">
    <name type="scientific">Physocladia obscura</name>
    <dbReference type="NCBI Taxonomy" id="109957"/>
    <lineage>
        <taxon>Eukaryota</taxon>
        <taxon>Fungi</taxon>
        <taxon>Fungi incertae sedis</taxon>
        <taxon>Chytridiomycota</taxon>
        <taxon>Chytridiomycota incertae sedis</taxon>
        <taxon>Chytridiomycetes</taxon>
        <taxon>Chytridiales</taxon>
        <taxon>Chytriomycetaceae</taxon>
        <taxon>Physocladia</taxon>
    </lineage>
</organism>
<dbReference type="AlphaFoldDB" id="A0AAD5T4L5"/>
<keyword evidence="4 6" id="KW-0808">Transferase</keyword>
<gene>
    <name evidence="6 10" type="primary">TSR3</name>
    <name evidence="10" type="ORF">HK100_011120</name>
</gene>
<comment type="catalytic activity">
    <reaction evidence="6">
        <text>an N(1)-methylpseudouridine in rRNA + S-adenosyl-L-methionine = N(1)-methyl-N(3)-[(3S)-3-amino-3-carboxypropyl]pseudouridine in rRNA + S-methyl-5'-thioadenosine + H(+)</text>
        <dbReference type="Rhea" id="RHEA:63296"/>
        <dbReference type="Rhea" id="RHEA-COMP:11634"/>
        <dbReference type="Rhea" id="RHEA-COMP:16310"/>
        <dbReference type="ChEBI" id="CHEBI:15378"/>
        <dbReference type="ChEBI" id="CHEBI:17509"/>
        <dbReference type="ChEBI" id="CHEBI:59789"/>
        <dbReference type="ChEBI" id="CHEBI:74890"/>
        <dbReference type="ChEBI" id="CHEBI:146234"/>
        <dbReference type="EC" id="2.5.1.157"/>
    </reaction>
</comment>
<dbReference type="PANTHER" id="PTHR20426:SF0">
    <property type="entry name" value="18S RRNA AMINOCARBOXYPROPYLTRANSFERASE"/>
    <property type="match status" value="1"/>
</dbReference>
<protein>
    <recommendedName>
        <fullName evidence="6">18S rRNA aminocarboxypropyltransferase</fullName>
        <ecNumber evidence="6">2.5.1.157</ecNumber>
    </recommendedName>
</protein>
<evidence type="ECO:0000256" key="5">
    <source>
        <dbReference type="ARBA" id="ARBA00022691"/>
    </source>
</evidence>
<name>A0AAD5T4L5_9FUNG</name>
<comment type="catalytic activity">
    <reaction evidence="6">
        <text>N(1)-methylpseudouridine(1191) in yeast 18S rRNA + S-adenosyl-L-methionine = N(1)-methyl-N(3)-[(3S)-3-amino-3-carboxypropyl]pseudouridine(1191) in yeast 18S rRNA + S-methyl-5'-thioadenosine + H(+)</text>
        <dbReference type="Rhea" id="RHEA:63300"/>
        <dbReference type="Rhea" id="RHEA-COMP:13852"/>
        <dbReference type="Rhea" id="RHEA-COMP:16309"/>
        <dbReference type="ChEBI" id="CHEBI:15378"/>
        <dbReference type="ChEBI" id="CHEBI:17509"/>
        <dbReference type="ChEBI" id="CHEBI:59789"/>
        <dbReference type="ChEBI" id="CHEBI:74890"/>
        <dbReference type="ChEBI" id="CHEBI:146234"/>
    </reaction>
</comment>
<evidence type="ECO:0000256" key="2">
    <source>
        <dbReference type="ARBA" id="ARBA00022517"/>
    </source>
</evidence>